<evidence type="ECO:0000313" key="1">
    <source>
        <dbReference type="EnsemblMetazoa" id="Aqu2.1.31311_001"/>
    </source>
</evidence>
<accession>A0A1X7UUG7</accession>
<dbReference type="OrthoDB" id="10031901at2759"/>
<dbReference type="InterPro" id="IPR052797">
    <property type="entry name" value="RegFact_GeneExpr_CellDeath"/>
</dbReference>
<name>A0A1X7UUG7_AMPQE</name>
<dbReference type="PANTHER" id="PTHR33936:SF24">
    <property type="entry name" value="C2H2-TYPE DOMAIN-CONTAINING PROTEIN"/>
    <property type="match status" value="1"/>
</dbReference>
<sequence length="130" mass="15166">MAWHHKCHLCESKFSTMKSLTSNLQTVHNLVIKTETHNFVSHDEFIKWKLNEEENCKSYFVQHSSNRMHGDNKYQYLCCNRSGKVRLRGKGIRHIKTQGSCKTGMSCIANMRVLTVSQVLLRWITVLHTT</sequence>
<dbReference type="AlphaFoldDB" id="A0A1X7UUG7"/>
<dbReference type="InParanoid" id="A0A1X7UUG7"/>
<reference evidence="1" key="1">
    <citation type="submission" date="2017-05" db="UniProtKB">
        <authorList>
            <consortium name="EnsemblMetazoa"/>
        </authorList>
    </citation>
    <scope>IDENTIFICATION</scope>
</reference>
<dbReference type="PANTHER" id="PTHR33936">
    <property type="entry name" value="PROTEIN CBG17840"/>
    <property type="match status" value="1"/>
</dbReference>
<proteinExistence type="predicted"/>
<protein>
    <recommendedName>
        <fullName evidence="2">C2H2-type domain-containing protein</fullName>
    </recommendedName>
</protein>
<dbReference type="EnsemblMetazoa" id="Aqu2.1.31311_001">
    <property type="protein sequence ID" value="Aqu2.1.31311_001"/>
    <property type="gene ID" value="Aqu2.1.31311"/>
</dbReference>
<organism evidence="1">
    <name type="scientific">Amphimedon queenslandica</name>
    <name type="common">Sponge</name>
    <dbReference type="NCBI Taxonomy" id="400682"/>
    <lineage>
        <taxon>Eukaryota</taxon>
        <taxon>Metazoa</taxon>
        <taxon>Porifera</taxon>
        <taxon>Demospongiae</taxon>
        <taxon>Heteroscleromorpha</taxon>
        <taxon>Haplosclerida</taxon>
        <taxon>Niphatidae</taxon>
        <taxon>Amphimedon</taxon>
    </lineage>
</organism>
<evidence type="ECO:0008006" key="2">
    <source>
        <dbReference type="Google" id="ProtNLM"/>
    </source>
</evidence>